<protein>
    <submittedName>
        <fullName evidence="1">Uncharacterized protein</fullName>
    </submittedName>
</protein>
<name>A0A328TLI5_9GAMM</name>
<dbReference type="AlphaFoldDB" id="A0A328TLI5"/>
<sequence length="48" mass="5227">MEMLDNAAADNTAEHNTTFNLRIVSLKMTSSGSERLQNAGHLSQGNFC</sequence>
<evidence type="ECO:0000313" key="1">
    <source>
        <dbReference type="EMBL" id="RAP69885.1"/>
    </source>
</evidence>
<reference evidence="1" key="1">
    <citation type="submission" date="2018-04" db="EMBL/GenBank/DDBJ databases">
        <title>Genomes of the Obligate Erwinia dacicola and Facultative Enterobacter sp. OLF Endosymbionts of the Olive Fruit fly, Bactrocera oleae.</title>
        <authorList>
            <person name="Estes A.M."/>
            <person name="Hearn D.J."/>
            <person name="Agarwal S."/>
            <person name="Pierson E.A."/>
            <person name="Dunning-Hotopp J.C."/>
        </authorList>
    </citation>
    <scope>NUCLEOTIDE SEQUENCE [LARGE SCALE GENOMIC DNA]</scope>
    <source>
        <strain evidence="1">Oroville</strain>
    </source>
</reference>
<comment type="caution">
    <text evidence="1">The sequence shown here is derived from an EMBL/GenBank/DDBJ whole genome shotgun (WGS) entry which is preliminary data.</text>
</comment>
<proteinExistence type="predicted"/>
<organism evidence="1 2">
    <name type="scientific">Candidatus Erwinia dacicola</name>
    <dbReference type="NCBI Taxonomy" id="252393"/>
    <lineage>
        <taxon>Bacteria</taxon>
        <taxon>Pseudomonadati</taxon>
        <taxon>Pseudomonadota</taxon>
        <taxon>Gammaproteobacteria</taxon>
        <taxon>Enterobacterales</taxon>
        <taxon>Erwiniaceae</taxon>
        <taxon>Erwinia</taxon>
    </lineage>
</organism>
<keyword evidence="2" id="KW-1185">Reference proteome</keyword>
<gene>
    <name evidence="1" type="ORF">ACZ87_03320</name>
</gene>
<dbReference type="EMBL" id="LJAM02000544">
    <property type="protein sequence ID" value="RAP69885.1"/>
    <property type="molecule type" value="Genomic_DNA"/>
</dbReference>
<evidence type="ECO:0000313" key="2">
    <source>
        <dbReference type="Proteomes" id="UP000244334"/>
    </source>
</evidence>
<accession>A0A328TLI5</accession>
<dbReference type="Proteomes" id="UP000244334">
    <property type="component" value="Unassembled WGS sequence"/>
</dbReference>